<evidence type="ECO:0000313" key="2">
    <source>
        <dbReference type="EMBL" id="RAK08539.1"/>
    </source>
</evidence>
<gene>
    <name evidence="2" type="ORF">ATI53_10795</name>
</gene>
<organism evidence="2 3">
    <name type="scientific">Salipiger aestuarii</name>
    <dbReference type="NCBI Taxonomy" id="568098"/>
    <lineage>
        <taxon>Bacteria</taxon>
        <taxon>Pseudomonadati</taxon>
        <taxon>Pseudomonadota</taxon>
        <taxon>Alphaproteobacteria</taxon>
        <taxon>Rhodobacterales</taxon>
        <taxon>Roseobacteraceae</taxon>
        <taxon>Salipiger</taxon>
    </lineage>
</organism>
<dbReference type="Proteomes" id="UP000249165">
    <property type="component" value="Unassembled WGS sequence"/>
</dbReference>
<evidence type="ECO:0000256" key="1">
    <source>
        <dbReference type="SAM" id="Phobius"/>
    </source>
</evidence>
<accession>A0A327XRD4</accession>
<dbReference type="AlphaFoldDB" id="A0A327XRD4"/>
<keyword evidence="1" id="KW-0812">Transmembrane</keyword>
<feature type="transmembrane region" description="Helical" evidence="1">
    <location>
        <begin position="20"/>
        <end position="39"/>
    </location>
</feature>
<keyword evidence="1" id="KW-0472">Membrane</keyword>
<comment type="caution">
    <text evidence="2">The sequence shown here is derived from an EMBL/GenBank/DDBJ whole genome shotgun (WGS) entry which is preliminary data.</text>
</comment>
<reference evidence="2 3" key="1">
    <citation type="submission" date="2018-06" db="EMBL/GenBank/DDBJ databases">
        <title>Genomic Encyclopedia of Archaeal and Bacterial Type Strains, Phase II (KMG-II): from individual species to whole genera.</title>
        <authorList>
            <person name="Goeker M."/>
        </authorList>
    </citation>
    <scope>NUCLEOTIDE SEQUENCE [LARGE SCALE GENOMIC DNA]</scope>
    <source>
        <strain evidence="2 3">DSM 22011</strain>
    </source>
</reference>
<name>A0A327XRD4_9RHOB</name>
<dbReference type="RefSeq" id="WP_240778654.1">
    <property type="nucleotide sequence ID" value="NZ_LIQE01000091.1"/>
</dbReference>
<evidence type="ECO:0000313" key="3">
    <source>
        <dbReference type="Proteomes" id="UP000249165"/>
    </source>
</evidence>
<protein>
    <submittedName>
        <fullName evidence="2">Uncharacterized protein</fullName>
    </submittedName>
</protein>
<dbReference type="EMBL" id="QLMG01000079">
    <property type="protein sequence ID" value="RAK08539.1"/>
    <property type="molecule type" value="Genomic_DNA"/>
</dbReference>
<sequence>MGGVPVGLEPVQIASILVKTGMYVSVLLAAGSVINLWLLTALDAVARRRLSGGLQHGLPWRARCSVL</sequence>
<proteinExistence type="predicted"/>
<keyword evidence="1" id="KW-1133">Transmembrane helix</keyword>
<keyword evidence="3" id="KW-1185">Reference proteome</keyword>